<protein>
    <submittedName>
        <fullName evidence="2">Uncharacterized protein</fullName>
    </submittedName>
</protein>
<dbReference type="Proteomes" id="UP000823614">
    <property type="component" value="Unassembled WGS sequence"/>
</dbReference>
<evidence type="ECO:0000313" key="2">
    <source>
        <dbReference type="EMBL" id="MBO8441603.1"/>
    </source>
</evidence>
<gene>
    <name evidence="2" type="ORF">IAA89_04140</name>
</gene>
<reference evidence="2" key="1">
    <citation type="submission" date="2020-10" db="EMBL/GenBank/DDBJ databases">
        <authorList>
            <person name="Gilroy R."/>
        </authorList>
    </citation>
    <scope>NUCLEOTIDE SEQUENCE</scope>
    <source>
        <strain evidence="2">C6-149</strain>
    </source>
</reference>
<name>A0A9D9H9F1_9LACO</name>
<sequence>MAFNYEPLIPNITKYTAKERPSMQFNVNKDYLRDLDSYYTQSDWDCFGIDPETGKNYPEAFKELQESLSKARERRHHIRAKPNDLKSNHKLQGLAPNKKRKKRQK</sequence>
<dbReference type="EMBL" id="JADIMP010000065">
    <property type="protein sequence ID" value="MBO8441603.1"/>
    <property type="molecule type" value="Genomic_DNA"/>
</dbReference>
<comment type="caution">
    <text evidence="2">The sequence shown here is derived from an EMBL/GenBank/DDBJ whole genome shotgun (WGS) entry which is preliminary data.</text>
</comment>
<feature type="region of interest" description="Disordered" evidence="1">
    <location>
        <begin position="66"/>
        <end position="105"/>
    </location>
</feature>
<evidence type="ECO:0000313" key="3">
    <source>
        <dbReference type="Proteomes" id="UP000823614"/>
    </source>
</evidence>
<proteinExistence type="predicted"/>
<organism evidence="2 3">
    <name type="scientific">Candidatus Gallilactobacillus intestinavium</name>
    <dbReference type="NCBI Taxonomy" id="2840838"/>
    <lineage>
        <taxon>Bacteria</taxon>
        <taxon>Bacillati</taxon>
        <taxon>Bacillota</taxon>
        <taxon>Bacilli</taxon>
        <taxon>Lactobacillales</taxon>
        <taxon>Lactobacillaceae</taxon>
        <taxon>Lactobacillaceae incertae sedis</taxon>
        <taxon>Candidatus Gallilactobacillus</taxon>
    </lineage>
</organism>
<accession>A0A9D9H9F1</accession>
<evidence type="ECO:0000256" key="1">
    <source>
        <dbReference type="SAM" id="MobiDB-lite"/>
    </source>
</evidence>
<reference evidence="2" key="2">
    <citation type="journal article" date="2021" name="PeerJ">
        <title>Extensive microbial diversity within the chicken gut microbiome revealed by metagenomics and culture.</title>
        <authorList>
            <person name="Gilroy R."/>
            <person name="Ravi A."/>
            <person name="Getino M."/>
            <person name="Pursley I."/>
            <person name="Horton D.L."/>
            <person name="Alikhan N.F."/>
            <person name="Baker D."/>
            <person name="Gharbi K."/>
            <person name="Hall N."/>
            <person name="Watson M."/>
            <person name="Adriaenssens E.M."/>
            <person name="Foster-Nyarko E."/>
            <person name="Jarju S."/>
            <person name="Secka A."/>
            <person name="Antonio M."/>
            <person name="Oren A."/>
            <person name="Chaudhuri R.R."/>
            <person name="La Ragione R."/>
            <person name="Hildebrand F."/>
            <person name="Pallen M.J."/>
        </authorList>
    </citation>
    <scope>NUCLEOTIDE SEQUENCE</scope>
    <source>
        <strain evidence="2">C6-149</strain>
    </source>
</reference>
<dbReference type="AlphaFoldDB" id="A0A9D9H9F1"/>